<proteinExistence type="predicted"/>
<evidence type="ECO:0000313" key="3">
    <source>
        <dbReference type="Proteomes" id="UP000027138"/>
    </source>
</evidence>
<sequence>MVSQKIEERELPMGTVSFAPLEALLAGKEAGKWIKDSREGDRHLALVERWSEMRRKGGRRRLSRAQKKKKRGRKEETKSVSRSFRFDSSRFGLIQ</sequence>
<keyword evidence="3" id="KW-1185">Reference proteome</keyword>
<feature type="compositionally biased region" description="Basic residues" evidence="1">
    <location>
        <begin position="57"/>
        <end position="72"/>
    </location>
</feature>
<gene>
    <name evidence="2" type="ORF">JCGZ_10759</name>
</gene>
<feature type="region of interest" description="Disordered" evidence="1">
    <location>
        <begin position="57"/>
        <end position="81"/>
    </location>
</feature>
<evidence type="ECO:0000256" key="1">
    <source>
        <dbReference type="SAM" id="MobiDB-lite"/>
    </source>
</evidence>
<name>A0A067LF57_JATCU</name>
<dbReference type="AlphaFoldDB" id="A0A067LF57"/>
<reference evidence="2 3" key="1">
    <citation type="journal article" date="2014" name="PLoS ONE">
        <title>Global Analysis of Gene Expression Profiles in Physic Nut (Jatropha curcas L.) Seedlings Exposed to Salt Stress.</title>
        <authorList>
            <person name="Zhang L."/>
            <person name="Zhang C."/>
            <person name="Wu P."/>
            <person name="Chen Y."/>
            <person name="Li M."/>
            <person name="Jiang H."/>
            <person name="Wu G."/>
        </authorList>
    </citation>
    <scope>NUCLEOTIDE SEQUENCE [LARGE SCALE GENOMIC DNA]</scope>
    <source>
        <strain evidence="3">cv. GZQX0401</strain>
        <tissue evidence="2">Young leaves</tissue>
    </source>
</reference>
<protein>
    <submittedName>
        <fullName evidence="2">Uncharacterized protein</fullName>
    </submittedName>
</protein>
<dbReference type="EMBL" id="KK914200">
    <property type="protein sequence ID" value="KDP47032.1"/>
    <property type="molecule type" value="Genomic_DNA"/>
</dbReference>
<accession>A0A067LF57</accession>
<evidence type="ECO:0000313" key="2">
    <source>
        <dbReference type="EMBL" id="KDP47032.1"/>
    </source>
</evidence>
<organism evidence="2 3">
    <name type="scientific">Jatropha curcas</name>
    <name type="common">Barbados nut</name>
    <dbReference type="NCBI Taxonomy" id="180498"/>
    <lineage>
        <taxon>Eukaryota</taxon>
        <taxon>Viridiplantae</taxon>
        <taxon>Streptophyta</taxon>
        <taxon>Embryophyta</taxon>
        <taxon>Tracheophyta</taxon>
        <taxon>Spermatophyta</taxon>
        <taxon>Magnoliopsida</taxon>
        <taxon>eudicotyledons</taxon>
        <taxon>Gunneridae</taxon>
        <taxon>Pentapetalae</taxon>
        <taxon>rosids</taxon>
        <taxon>fabids</taxon>
        <taxon>Malpighiales</taxon>
        <taxon>Euphorbiaceae</taxon>
        <taxon>Crotonoideae</taxon>
        <taxon>Jatropheae</taxon>
        <taxon>Jatropha</taxon>
    </lineage>
</organism>
<dbReference type="Proteomes" id="UP000027138">
    <property type="component" value="Unassembled WGS sequence"/>
</dbReference>